<accession>A0A176S5L3</accession>
<gene>
    <name evidence="1" type="ORF">THIOM_000974</name>
</gene>
<dbReference type="Proteomes" id="UP000076962">
    <property type="component" value="Unassembled WGS sequence"/>
</dbReference>
<name>A0A176S5L3_9GAMM</name>
<comment type="caution">
    <text evidence="1">The sequence shown here is derived from an EMBL/GenBank/DDBJ whole genome shotgun (WGS) entry which is preliminary data.</text>
</comment>
<organism evidence="1 2">
    <name type="scientific">Candidatus Thiomargarita nelsonii</name>
    <dbReference type="NCBI Taxonomy" id="1003181"/>
    <lineage>
        <taxon>Bacteria</taxon>
        <taxon>Pseudomonadati</taxon>
        <taxon>Pseudomonadota</taxon>
        <taxon>Gammaproteobacteria</taxon>
        <taxon>Thiotrichales</taxon>
        <taxon>Thiotrichaceae</taxon>
        <taxon>Thiomargarita</taxon>
    </lineage>
</organism>
<sequence length="56" mass="6169">MSTVTLVPMASRLEPVSGLPIKRSPTQFLLPPMSLRNKTGAIPWLARYMSRSPSLS</sequence>
<reference evidence="1 2" key="1">
    <citation type="submission" date="2016-05" db="EMBL/GenBank/DDBJ databases">
        <title>Single-cell genome of chain-forming Candidatus Thiomargarita nelsonii and comparison to other large sulfur-oxidizing bacteria.</title>
        <authorList>
            <person name="Winkel M."/>
            <person name="Salman V."/>
            <person name="Woyke T."/>
            <person name="Schulz-Vogt H."/>
            <person name="Richter M."/>
            <person name="Flood B."/>
            <person name="Bailey J."/>
            <person name="Amann R."/>
            <person name="Mussmann M."/>
        </authorList>
    </citation>
    <scope>NUCLEOTIDE SEQUENCE [LARGE SCALE GENOMIC DNA]</scope>
    <source>
        <strain evidence="1 2">THI036</strain>
    </source>
</reference>
<keyword evidence="2" id="KW-1185">Reference proteome</keyword>
<dbReference type="AlphaFoldDB" id="A0A176S5L3"/>
<evidence type="ECO:0000313" key="2">
    <source>
        <dbReference type="Proteomes" id="UP000076962"/>
    </source>
</evidence>
<proteinExistence type="predicted"/>
<evidence type="ECO:0000313" key="1">
    <source>
        <dbReference type="EMBL" id="OAD23198.1"/>
    </source>
</evidence>
<dbReference type="EMBL" id="LUTY01000497">
    <property type="protein sequence ID" value="OAD23198.1"/>
    <property type="molecule type" value="Genomic_DNA"/>
</dbReference>
<protein>
    <submittedName>
        <fullName evidence="1">Uncharacterized protein</fullName>
    </submittedName>
</protein>